<accession>A0A451GCI9</accession>
<dbReference type="PANTHER" id="PTHR35175:SF2">
    <property type="entry name" value="DUF1289 DOMAIN-CONTAINING PROTEIN"/>
    <property type="match status" value="1"/>
</dbReference>
<comment type="caution">
    <text evidence="2">The sequence shown here is derived from an EMBL/GenBank/DDBJ whole genome shotgun (WGS) entry which is preliminary data.</text>
</comment>
<organism evidence="2 3">
    <name type="scientific">Paenirhodobacter populi</name>
    <dbReference type="NCBI Taxonomy" id="2306993"/>
    <lineage>
        <taxon>Bacteria</taxon>
        <taxon>Pseudomonadati</taxon>
        <taxon>Pseudomonadota</taxon>
        <taxon>Alphaproteobacteria</taxon>
        <taxon>Rhodobacterales</taxon>
        <taxon>Rhodobacter group</taxon>
        <taxon>Paenirhodobacter</taxon>
    </lineage>
</organism>
<evidence type="ECO:0000313" key="1">
    <source>
        <dbReference type="EMBL" id="RWR13042.1"/>
    </source>
</evidence>
<evidence type="ECO:0000313" key="4">
    <source>
        <dbReference type="Proteomes" id="UP000285710"/>
    </source>
</evidence>
<dbReference type="Proteomes" id="UP000285295">
    <property type="component" value="Unassembled WGS sequence"/>
</dbReference>
<proteinExistence type="predicted"/>
<dbReference type="AlphaFoldDB" id="A0A443KAF5"/>
<protein>
    <submittedName>
        <fullName evidence="2">DUF1289 domain-containing protein</fullName>
    </submittedName>
</protein>
<dbReference type="PANTHER" id="PTHR35175">
    <property type="entry name" value="DUF1289 DOMAIN-CONTAINING PROTEIN"/>
    <property type="match status" value="1"/>
</dbReference>
<dbReference type="InterPro" id="IPR010710">
    <property type="entry name" value="DUF1289"/>
</dbReference>
<dbReference type="OrthoDB" id="9811423at2"/>
<evidence type="ECO:0000313" key="2">
    <source>
        <dbReference type="EMBL" id="RWR29787.1"/>
    </source>
</evidence>
<reference evidence="3 4" key="1">
    <citation type="submission" date="2019-01" db="EMBL/GenBank/DDBJ databases">
        <title>Sinorhodobacter populi sp. nov. isolated from the symptomatic bark tissue of Populus euramericana canker.</title>
        <authorList>
            <person name="Xu G."/>
        </authorList>
    </citation>
    <scope>NUCLEOTIDE SEQUENCE [LARGE SCALE GENOMIC DNA]</scope>
    <source>
        <strain evidence="1 4">2D-5</strain>
        <strain evidence="2 3">D19-10-3-21</strain>
    </source>
</reference>
<dbReference type="Proteomes" id="UP000285710">
    <property type="component" value="Unassembled WGS sequence"/>
</dbReference>
<accession>A0A443KAF5</accession>
<dbReference type="EMBL" id="SAUX01000010">
    <property type="protein sequence ID" value="RWR29787.1"/>
    <property type="molecule type" value="Genomic_DNA"/>
</dbReference>
<dbReference type="Pfam" id="PF06945">
    <property type="entry name" value="DUF1289"/>
    <property type="match status" value="1"/>
</dbReference>
<evidence type="ECO:0000313" key="3">
    <source>
        <dbReference type="Proteomes" id="UP000285295"/>
    </source>
</evidence>
<keyword evidence="4" id="KW-1185">Reference proteome</keyword>
<gene>
    <name evidence="2" type="ORF">D2T31_10145</name>
    <name evidence="1" type="ORF">D2T33_07535</name>
</gene>
<name>A0A443KAF5_9RHOB</name>
<dbReference type="RefSeq" id="WP_128237272.1">
    <property type="nucleotide sequence ID" value="NZ_SAUW01000006.1"/>
</dbReference>
<dbReference type="EMBL" id="SAUW01000006">
    <property type="protein sequence ID" value="RWR13042.1"/>
    <property type="molecule type" value="Genomic_DNA"/>
</dbReference>
<sequence>MAEPLDTPCIGLCRINPRSGLCMGCLRTLDEIARWRDMDPQERRRILRELTYRDPT</sequence>
<reference evidence="3 4" key="2">
    <citation type="submission" date="2019-01" db="EMBL/GenBank/DDBJ databases">
        <authorList>
            <person name="Li Y."/>
        </authorList>
    </citation>
    <scope>NUCLEOTIDE SEQUENCE [LARGE SCALE GENOMIC DNA]</scope>
    <source>
        <strain evidence="1 4">2D-5</strain>
        <strain evidence="2 3">D19-10-3-21</strain>
    </source>
</reference>